<dbReference type="PANTHER" id="PTHR43133:SF25">
    <property type="entry name" value="RNA POLYMERASE SIGMA FACTOR RFAY-RELATED"/>
    <property type="match status" value="1"/>
</dbReference>
<comment type="caution">
    <text evidence="7">The sequence shown here is derived from an EMBL/GenBank/DDBJ whole genome shotgun (WGS) entry which is preliminary data.</text>
</comment>
<dbReference type="NCBIfam" id="TIGR02937">
    <property type="entry name" value="sigma70-ECF"/>
    <property type="match status" value="1"/>
</dbReference>
<keyword evidence="8" id="KW-1185">Reference proteome</keyword>
<dbReference type="Proteomes" id="UP000321258">
    <property type="component" value="Unassembled WGS sequence"/>
</dbReference>
<dbReference type="AlphaFoldDB" id="A0A512INK6"/>
<dbReference type="GO" id="GO:0016987">
    <property type="term" value="F:sigma factor activity"/>
    <property type="evidence" value="ECO:0007669"/>
    <property type="project" value="UniProtKB-KW"/>
</dbReference>
<keyword evidence="3" id="KW-0731">Sigma factor</keyword>
<dbReference type="SUPFAM" id="SSF88659">
    <property type="entry name" value="Sigma3 and sigma4 domains of RNA polymerase sigma factors"/>
    <property type="match status" value="1"/>
</dbReference>
<evidence type="ECO:0000313" key="8">
    <source>
        <dbReference type="Proteomes" id="UP000321258"/>
    </source>
</evidence>
<dbReference type="InterPro" id="IPR053866">
    <property type="entry name" value="PhyR_sigma2"/>
</dbReference>
<proteinExistence type="inferred from homology"/>
<name>A0A512INK6_9HYPH</name>
<dbReference type="Pfam" id="PF08281">
    <property type="entry name" value="Sigma70_r4_2"/>
    <property type="match status" value="1"/>
</dbReference>
<evidence type="ECO:0000259" key="6">
    <source>
        <dbReference type="Pfam" id="PF22029"/>
    </source>
</evidence>
<evidence type="ECO:0000256" key="1">
    <source>
        <dbReference type="ARBA" id="ARBA00010641"/>
    </source>
</evidence>
<feature type="domain" description="RNA polymerase sigma factor 70 region 4 type 2" evidence="5">
    <location>
        <begin position="119"/>
        <end position="171"/>
    </location>
</feature>
<dbReference type="SUPFAM" id="SSF88946">
    <property type="entry name" value="Sigma2 domain of RNA polymerase sigma factors"/>
    <property type="match status" value="1"/>
</dbReference>
<dbReference type="GO" id="GO:0006352">
    <property type="term" value="P:DNA-templated transcription initiation"/>
    <property type="evidence" value="ECO:0007669"/>
    <property type="project" value="InterPro"/>
</dbReference>
<dbReference type="PANTHER" id="PTHR43133">
    <property type="entry name" value="RNA POLYMERASE ECF-TYPE SIGMA FACTO"/>
    <property type="match status" value="1"/>
</dbReference>
<comment type="similarity">
    <text evidence="1">Belongs to the sigma-70 factor family. ECF subfamily.</text>
</comment>
<feature type="domain" description="PhyR sigma2" evidence="6">
    <location>
        <begin position="26"/>
        <end position="78"/>
    </location>
</feature>
<evidence type="ECO:0000259" key="5">
    <source>
        <dbReference type="Pfam" id="PF08281"/>
    </source>
</evidence>
<keyword evidence="2" id="KW-0805">Transcription regulation</keyword>
<dbReference type="Gene3D" id="1.10.1740.10">
    <property type="match status" value="1"/>
</dbReference>
<dbReference type="InterPro" id="IPR013325">
    <property type="entry name" value="RNA_pol_sigma_r2"/>
</dbReference>
<dbReference type="Gene3D" id="1.10.10.10">
    <property type="entry name" value="Winged helix-like DNA-binding domain superfamily/Winged helix DNA-binding domain"/>
    <property type="match status" value="1"/>
</dbReference>
<dbReference type="EMBL" id="BJZT01000015">
    <property type="protein sequence ID" value="GEO99275.1"/>
    <property type="molecule type" value="Genomic_DNA"/>
</dbReference>
<dbReference type="InterPro" id="IPR014284">
    <property type="entry name" value="RNA_pol_sigma-70_dom"/>
</dbReference>
<evidence type="ECO:0000256" key="2">
    <source>
        <dbReference type="ARBA" id="ARBA00023015"/>
    </source>
</evidence>
<sequence length="187" mass="20518">MRGAGISLVTGAVAKGERLDEIAALIEPQIPGLRRYAHALLREREAADDLVQDTLERALAGWSQRRRDGDLRAWLFTIQRNLFLAGLRRTKRTAPRAGPDLLDQVPDASADPASGLGLRDILAGLDALPEEQRSVLLLVAVEDLSYAEAANVLGVPVGTIMSRLSRARERMRGFLETGRTGFLRRVK</sequence>
<dbReference type="Pfam" id="PF22029">
    <property type="entry name" value="PhyR_sigma2"/>
    <property type="match status" value="1"/>
</dbReference>
<dbReference type="CDD" id="cd06171">
    <property type="entry name" value="Sigma70_r4"/>
    <property type="match status" value="1"/>
</dbReference>
<dbReference type="GO" id="GO:0003677">
    <property type="term" value="F:DNA binding"/>
    <property type="evidence" value="ECO:0007669"/>
    <property type="project" value="InterPro"/>
</dbReference>
<evidence type="ECO:0000256" key="3">
    <source>
        <dbReference type="ARBA" id="ARBA00023082"/>
    </source>
</evidence>
<protein>
    <submittedName>
        <fullName evidence="7">RNA polymerase sigma factor</fullName>
    </submittedName>
</protein>
<accession>A0A512INK6</accession>
<reference evidence="7 8" key="1">
    <citation type="submission" date="2019-07" db="EMBL/GenBank/DDBJ databases">
        <title>Whole genome shotgun sequence of Methylobacterium haplocladii NBRC 107714.</title>
        <authorList>
            <person name="Hosoyama A."/>
            <person name="Uohara A."/>
            <person name="Ohji S."/>
            <person name="Ichikawa N."/>
        </authorList>
    </citation>
    <scope>NUCLEOTIDE SEQUENCE [LARGE SCALE GENOMIC DNA]</scope>
    <source>
        <strain evidence="7 8">NBRC 107714</strain>
    </source>
</reference>
<keyword evidence="4" id="KW-0804">Transcription</keyword>
<dbReference type="InterPro" id="IPR039425">
    <property type="entry name" value="RNA_pol_sigma-70-like"/>
</dbReference>
<evidence type="ECO:0000313" key="7">
    <source>
        <dbReference type="EMBL" id="GEO99275.1"/>
    </source>
</evidence>
<organism evidence="7 8">
    <name type="scientific">Methylobacterium haplocladii</name>
    <dbReference type="NCBI Taxonomy" id="1176176"/>
    <lineage>
        <taxon>Bacteria</taxon>
        <taxon>Pseudomonadati</taxon>
        <taxon>Pseudomonadota</taxon>
        <taxon>Alphaproteobacteria</taxon>
        <taxon>Hyphomicrobiales</taxon>
        <taxon>Methylobacteriaceae</taxon>
        <taxon>Methylobacterium</taxon>
    </lineage>
</organism>
<dbReference type="InterPro" id="IPR013324">
    <property type="entry name" value="RNA_pol_sigma_r3/r4-like"/>
</dbReference>
<dbReference type="InterPro" id="IPR036388">
    <property type="entry name" value="WH-like_DNA-bd_sf"/>
</dbReference>
<gene>
    <name evidence="7" type="primary">ecfA</name>
    <name evidence="7" type="ORF">MHA02_16630</name>
</gene>
<evidence type="ECO:0000256" key="4">
    <source>
        <dbReference type="ARBA" id="ARBA00023163"/>
    </source>
</evidence>
<dbReference type="InterPro" id="IPR013249">
    <property type="entry name" value="RNA_pol_sigma70_r4_t2"/>
</dbReference>